<dbReference type="EMBL" id="JAGTXO010000004">
    <property type="protein sequence ID" value="KAG8468572.1"/>
    <property type="molecule type" value="Genomic_DNA"/>
</dbReference>
<dbReference type="OrthoDB" id="419694at2759"/>
<evidence type="ECO:0000256" key="4">
    <source>
        <dbReference type="SAM" id="MobiDB-lite"/>
    </source>
</evidence>
<comment type="caution">
    <text evidence="6">The sequence shown here is derived from an EMBL/GenBank/DDBJ whole genome shotgun (WGS) entry which is preliminary data.</text>
</comment>
<keyword evidence="3" id="KW-0520">NAD</keyword>
<feature type="compositionally biased region" description="Basic residues" evidence="4">
    <location>
        <begin position="450"/>
        <end position="461"/>
    </location>
</feature>
<dbReference type="SUPFAM" id="SSF49879">
    <property type="entry name" value="SMAD/FHA domain"/>
    <property type="match status" value="1"/>
</dbReference>
<dbReference type="Proteomes" id="UP000751190">
    <property type="component" value="Unassembled WGS sequence"/>
</dbReference>
<reference evidence="6" key="1">
    <citation type="submission" date="2021-05" db="EMBL/GenBank/DDBJ databases">
        <title>The genome of the haptophyte Pavlova lutheri (Diacronema luteri, Pavlovales) - a model for lipid biosynthesis in eukaryotic algae.</title>
        <authorList>
            <person name="Hulatt C.J."/>
            <person name="Posewitz M.C."/>
        </authorList>
    </citation>
    <scope>NUCLEOTIDE SEQUENCE</scope>
    <source>
        <strain evidence="6">NIVA-4/92</strain>
    </source>
</reference>
<dbReference type="GO" id="GO:0006388">
    <property type="term" value="P:tRNA splicing, via endonucleolytic cleavage and ligation"/>
    <property type="evidence" value="ECO:0007669"/>
    <property type="project" value="TreeGrafter"/>
</dbReference>
<protein>
    <recommendedName>
        <fullName evidence="5">FHA domain-containing protein</fullName>
    </recommendedName>
</protein>
<dbReference type="InterPro" id="IPR000253">
    <property type="entry name" value="FHA_dom"/>
</dbReference>
<evidence type="ECO:0000259" key="5">
    <source>
        <dbReference type="PROSITE" id="PS50006"/>
    </source>
</evidence>
<dbReference type="PANTHER" id="PTHR12684:SF2">
    <property type="entry name" value="TRNA 2'-PHOSPHOTRANSFERASE 1"/>
    <property type="match status" value="1"/>
</dbReference>
<keyword evidence="7" id="KW-1185">Reference proteome</keyword>
<evidence type="ECO:0000256" key="3">
    <source>
        <dbReference type="ARBA" id="ARBA00023027"/>
    </source>
</evidence>
<feature type="domain" description="FHA" evidence="5">
    <location>
        <begin position="29"/>
        <end position="79"/>
    </location>
</feature>
<organism evidence="6 7">
    <name type="scientific">Diacronema lutheri</name>
    <name type="common">Unicellular marine alga</name>
    <name type="synonym">Monochrysis lutheri</name>
    <dbReference type="NCBI Taxonomy" id="2081491"/>
    <lineage>
        <taxon>Eukaryota</taxon>
        <taxon>Haptista</taxon>
        <taxon>Haptophyta</taxon>
        <taxon>Pavlovophyceae</taxon>
        <taxon>Pavlovales</taxon>
        <taxon>Pavlovaceae</taxon>
        <taxon>Diacronema</taxon>
    </lineage>
</organism>
<dbReference type="InterPro" id="IPR042081">
    <property type="entry name" value="RNA_2'-PTrans_C"/>
</dbReference>
<gene>
    <name evidence="6" type="ORF">KFE25_013655</name>
</gene>
<dbReference type="Gene3D" id="2.60.200.20">
    <property type="match status" value="1"/>
</dbReference>
<dbReference type="Gene3D" id="3.20.170.30">
    <property type="match status" value="1"/>
</dbReference>
<dbReference type="Pfam" id="PF00498">
    <property type="entry name" value="FHA"/>
    <property type="match status" value="1"/>
</dbReference>
<evidence type="ECO:0000256" key="1">
    <source>
        <dbReference type="ARBA" id="ARBA00009836"/>
    </source>
</evidence>
<keyword evidence="2" id="KW-0808">Transferase</keyword>
<evidence type="ECO:0000313" key="7">
    <source>
        <dbReference type="Proteomes" id="UP000751190"/>
    </source>
</evidence>
<dbReference type="SMART" id="SM00240">
    <property type="entry name" value="FHA"/>
    <property type="match status" value="1"/>
</dbReference>
<dbReference type="PROSITE" id="PS50006">
    <property type="entry name" value="FHA_DOMAIN"/>
    <property type="match status" value="1"/>
</dbReference>
<dbReference type="Pfam" id="PF01885">
    <property type="entry name" value="PTS_2-RNA"/>
    <property type="match status" value="1"/>
</dbReference>
<evidence type="ECO:0000313" key="6">
    <source>
        <dbReference type="EMBL" id="KAG8468572.1"/>
    </source>
</evidence>
<accession>A0A8J5XUC7</accession>
<sequence length="461" mass="48879">MPLAGQLEGYDKTGALFLTFRLSTKREHYYVGRQADAVDVALEHESVSRRHAELTVTPVGVLITDLNAAHGTVVKGRRLRPHVPTPLEDGAEIRFAGSSRRFRFRSAASVAADAAVTGGSEAAWPGAGAGRAADVTAGGVADADAAVPPPSTRLFPPPPLNEPLCKAVLYLLRTQKRDGSSSYHLRPDGFVAVSDLVACSSLATYHATAQEIDDLERAAVVGGQRLFERRDEGALQLIRARAGHAPSVRVNPALQLRALTLAELAELGELVHATYFRCWNAIRHVGLDAMAPPSTRAVVCFASELPARGAVSRGMRERPQVLVCVDAQAMLLAGLRFTRDADGAVCCAGDDESGRIGLQYATRVLNASDGSELLDQDELDEERRRAAPDGLVVGPAPKPVTPAPRAQPANAPRARAGAPREERPGHNPYLAGGATGSDGEEEDGGGRAAHLARKKRARLNA</sequence>
<dbReference type="InterPro" id="IPR002745">
    <property type="entry name" value="Ptrans_KptA/Tpt1"/>
</dbReference>
<dbReference type="AlphaFoldDB" id="A0A8J5XUC7"/>
<dbReference type="SUPFAM" id="SSF56399">
    <property type="entry name" value="ADP-ribosylation"/>
    <property type="match status" value="1"/>
</dbReference>
<name>A0A8J5XUC7_DIALT</name>
<dbReference type="InterPro" id="IPR008984">
    <property type="entry name" value="SMAD_FHA_dom_sf"/>
</dbReference>
<comment type="similarity">
    <text evidence="1">Belongs to the KptA/TPT1 family.</text>
</comment>
<dbReference type="GO" id="GO:0000215">
    <property type="term" value="F:tRNA 2'-phosphotransferase activity"/>
    <property type="evidence" value="ECO:0007669"/>
    <property type="project" value="TreeGrafter"/>
</dbReference>
<evidence type="ECO:0000256" key="2">
    <source>
        <dbReference type="ARBA" id="ARBA00022679"/>
    </source>
</evidence>
<proteinExistence type="inferred from homology"/>
<feature type="compositionally biased region" description="Low complexity" evidence="4">
    <location>
        <begin position="403"/>
        <end position="417"/>
    </location>
</feature>
<dbReference type="PANTHER" id="PTHR12684">
    <property type="entry name" value="PUTATIVE PHOSPHOTRANSFERASE"/>
    <property type="match status" value="1"/>
</dbReference>
<feature type="region of interest" description="Disordered" evidence="4">
    <location>
        <begin position="372"/>
        <end position="461"/>
    </location>
</feature>